<dbReference type="Gene3D" id="3.40.33.10">
    <property type="entry name" value="CAP"/>
    <property type="match status" value="1"/>
</dbReference>
<dbReference type="OrthoDB" id="7846629at2"/>
<keyword evidence="1" id="KW-0732">Signal</keyword>
<dbReference type="InterPro" id="IPR014044">
    <property type="entry name" value="CAP_dom"/>
</dbReference>
<dbReference type="InterPro" id="IPR035940">
    <property type="entry name" value="CAP_sf"/>
</dbReference>
<dbReference type="EMBL" id="VFRP01000003">
    <property type="protein sequence ID" value="TPE52628.1"/>
    <property type="molecule type" value="Genomic_DNA"/>
</dbReference>
<dbReference type="RefSeq" id="WP_140453110.1">
    <property type="nucleotide sequence ID" value="NZ_VFRP01000003.1"/>
</dbReference>
<dbReference type="SUPFAM" id="SSF55797">
    <property type="entry name" value="PR-1-like"/>
    <property type="match status" value="1"/>
</dbReference>
<feature type="chain" id="PRO_5021368608" evidence="1">
    <location>
        <begin position="17"/>
        <end position="161"/>
    </location>
</feature>
<dbReference type="CDD" id="cd05379">
    <property type="entry name" value="CAP_bacterial"/>
    <property type="match status" value="1"/>
</dbReference>
<organism evidence="3 4">
    <name type="scientific">Amaricoccus solimangrovi</name>
    <dbReference type="NCBI Taxonomy" id="2589815"/>
    <lineage>
        <taxon>Bacteria</taxon>
        <taxon>Pseudomonadati</taxon>
        <taxon>Pseudomonadota</taxon>
        <taxon>Alphaproteobacteria</taxon>
        <taxon>Rhodobacterales</taxon>
        <taxon>Paracoccaceae</taxon>
        <taxon>Amaricoccus</taxon>
    </lineage>
</organism>
<sequence length="161" mass="17510">MIRLCFAALAILFAVASCTSSGTGGAPRISAAETDDILTRQLDAVNAVRQGEGLTPLRYSAELNAAAETHARDMSVQGRAWHFGSDLTSPRERAFRAGYQAELVGENIAEGTDSDLAVLRSWLDFKDTREIIMDPAGRGFGFGWYEEPATGKIWWVQLVGK</sequence>
<proteinExistence type="predicted"/>
<dbReference type="Pfam" id="PF00188">
    <property type="entry name" value="CAP"/>
    <property type="match status" value="1"/>
</dbReference>
<reference evidence="3 4" key="1">
    <citation type="submission" date="2019-06" db="EMBL/GenBank/DDBJ databases">
        <title>A novel bacterium of genus Amaricoccus, isolated from marine sediment.</title>
        <authorList>
            <person name="Huang H."/>
            <person name="Mo K."/>
            <person name="Hu Y."/>
        </authorList>
    </citation>
    <scope>NUCLEOTIDE SEQUENCE [LARGE SCALE GENOMIC DNA]</scope>
    <source>
        <strain evidence="3 4">HB172011</strain>
    </source>
</reference>
<feature type="signal peptide" evidence="1">
    <location>
        <begin position="1"/>
        <end position="16"/>
    </location>
</feature>
<evidence type="ECO:0000313" key="3">
    <source>
        <dbReference type="EMBL" id="TPE52628.1"/>
    </source>
</evidence>
<evidence type="ECO:0000259" key="2">
    <source>
        <dbReference type="Pfam" id="PF00188"/>
    </source>
</evidence>
<dbReference type="Proteomes" id="UP000319255">
    <property type="component" value="Unassembled WGS sequence"/>
</dbReference>
<feature type="domain" description="SCP" evidence="2">
    <location>
        <begin position="42"/>
        <end position="157"/>
    </location>
</feature>
<name>A0A501WTB3_9RHOB</name>
<evidence type="ECO:0000256" key="1">
    <source>
        <dbReference type="SAM" id="SignalP"/>
    </source>
</evidence>
<dbReference type="PANTHER" id="PTHR31157">
    <property type="entry name" value="SCP DOMAIN-CONTAINING PROTEIN"/>
    <property type="match status" value="1"/>
</dbReference>
<accession>A0A501WTB3</accession>
<comment type="caution">
    <text evidence="3">The sequence shown here is derived from an EMBL/GenBank/DDBJ whole genome shotgun (WGS) entry which is preliminary data.</text>
</comment>
<evidence type="ECO:0000313" key="4">
    <source>
        <dbReference type="Proteomes" id="UP000319255"/>
    </source>
</evidence>
<dbReference type="PANTHER" id="PTHR31157:SF1">
    <property type="entry name" value="SCP DOMAIN-CONTAINING PROTEIN"/>
    <property type="match status" value="1"/>
</dbReference>
<dbReference type="AlphaFoldDB" id="A0A501WTB3"/>
<keyword evidence="4" id="KW-1185">Reference proteome</keyword>
<dbReference type="PROSITE" id="PS51257">
    <property type="entry name" value="PROKAR_LIPOPROTEIN"/>
    <property type="match status" value="1"/>
</dbReference>
<gene>
    <name evidence="3" type="ORF">FJM51_05470</name>
</gene>
<protein>
    <submittedName>
        <fullName evidence="3">CAP domain-containing protein</fullName>
    </submittedName>
</protein>